<dbReference type="PROSITE" id="PS50977">
    <property type="entry name" value="HTH_TETR_2"/>
    <property type="match status" value="1"/>
</dbReference>
<sequence length="221" mass="24293">MATSSEEQTSREQIQSAAFKLMLEEGYKQANYTRISAESGQGRPLVQYYFPKKEDMAVALVLEILRGIAKALETADVPGEAPELRIMHMGQVYYSFLLRDAQTTSLTFDLLSDRGITGRIVKVNAEESLPLYSVGQDEDAAVAMREASIKATGGVYEMLWLRIKEKTPVDPADLSAQNTAAFLALVGASPYVAAYDRLMAEKIDQAVVDSLVESVRRGMLA</sequence>
<dbReference type="Proteomes" id="UP000002026">
    <property type="component" value="Chromosome"/>
</dbReference>
<feature type="DNA-binding region" description="H-T-H motif" evidence="2">
    <location>
        <begin position="31"/>
        <end position="50"/>
    </location>
</feature>
<protein>
    <submittedName>
        <fullName evidence="4">Transcriptional regulator</fullName>
    </submittedName>
</protein>
<feature type="domain" description="HTH tetR-type" evidence="3">
    <location>
        <begin position="8"/>
        <end position="68"/>
    </location>
</feature>
<dbReference type="InterPro" id="IPR001647">
    <property type="entry name" value="HTH_TetR"/>
</dbReference>
<dbReference type="Gene3D" id="1.10.357.10">
    <property type="entry name" value="Tetracycline Repressor, domain 2"/>
    <property type="match status" value="1"/>
</dbReference>
<dbReference type="AlphaFoldDB" id="C7N422"/>
<proteinExistence type="predicted"/>
<dbReference type="SUPFAM" id="SSF46689">
    <property type="entry name" value="Homeodomain-like"/>
    <property type="match status" value="1"/>
</dbReference>
<evidence type="ECO:0000259" key="3">
    <source>
        <dbReference type="PROSITE" id="PS50977"/>
    </source>
</evidence>
<keyword evidence="1 2" id="KW-0238">DNA-binding</keyword>
<evidence type="ECO:0000256" key="2">
    <source>
        <dbReference type="PROSITE-ProRule" id="PRU00335"/>
    </source>
</evidence>
<dbReference type="EMBL" id="CP001684">
    <property type="protein sequence ID" value="ACV23758.1"/>
    <property type="molecule type" value="Genomic_DNA"/>
</dbReference>
<dbReference type="InterPro" id="IPR009057">
    <property type="entry name" value="Homeodomain-like_sf"/>
</dbReference>
<reference evidence="4 5" key="1">
    <citation type="journal article" date="2009" name="Stand. Genomic Sci.">
        <title>Complete genome sequence of Slackia heliotrinireducens type strain (RHS 1).</title>
        <authorList>
            <person name="Pukall R."/>
            <person name="Lapidus A."/>
            <person name="Nolan M."/>
            <person name="Copeland A."/>
            <person name="Glavina Del Rio T."/>
            <person name="Lucas S."/>
            <person name="Chen F."/>
            <person name="Tice H."/>
            <person name="Cheng J.F."/>
            <person name="Chertkov O."/>
            <person name="Bruce D."/>
            <person name="Goodwin L."/>
            <person name="Kuske C."/>
            <person name="Brettin T."/>
            <person name="Detter J.C."/>
            <person name="Han C."/>
            <person name="Pitluck S."/>
            <person name="Pati A."/>
            <person name="Mavrommatis K."/>
            <person name="Ivanova N."/>
            <person name="Ovchinnikova G."/>
            <person name="Chen A."/>
            <person name="Palaniappan K."/>
            <person name="Schneider S."/>
            <person name="Rohde M."/>
            <person name="Chain P."/>
            <person name="D'haeseleer P."/>
            <person name="Goker M."/>
            <person name="Bristow J."/>
            <person name="Eisen J.A."/>
            <person name="Markowitz V."/>
            <person name="Kyrpides N.C."/>
            <person name="Klenk H.P."/>
            <person name="Hugenholtz P."/>
        </authorList>
    </citation>
    <scope>NUCLEOTIDE SEQUENCE [LARGE SCALE GENOMIC DNA]</scope>
    <source>
        <strain evidence="5">ATCC 29202 / DSM 20476 / NCTC 11029 / RHS 1</strain>
    </source>
</reference>
<dbReference type="HOGENOM" id="CLU_1249932_0_0_11"/>
<keyword evidence="5" id="KW-1185">Reference proteome</keyword>
<dbReference type="RefSeq" id="WP_012799853.1">
    <property type="nucleotide sequence ID" value="NC_013165.1"/>
</dbReference>
<dbReference type="Pfam" id="PF00440">
    <property type="entry name" value="TetR_N"/>
    <property type="match status" value="1"/>
</dbReference>
<organism evidence="4 5">
    <name type="scientific">Slackia heliotrinireducens (strain ATCC 29202 / DSM 20476 / NCTC 11029 / RHS 1)</name>
    <name type="common">Peptococcus heliotrinreducens</name>
    <dbReference type="NCBI Taxonomy" id="471855"/>
    <lineage>
        <taxon>Bacteria</taxon>
        <taxon>Bacillati</taxon>
        <taxon>Actinomycetota</taxon>
        <taxon>Coriobacteriia</taxon>
        <taxon>Eggerthellales</taxon>
        <taxon>Eggerthellaceae</taxon>
        <taxon>Slackia</taxon>
    </lineage>
</organism>
<dbReference type="GO" id="GO:0003677">
    <property type="term" value="F:DNA binding"/>
    <property type="evidence" value="ECO:0007669"/>
    <property type="project" value="UniProtKB-UniRule"/>
</dbReference>
<dbReference type="KEGG" id="shi:Shel_27610"/>
<accession>C7N422</accession>
<name>C7N422_SLAHD</name>
<evidence type="ECO:0000313" key="4">
    <source>
        <dbReference type="EMBL" id="ACV23758.1"/>
    </source>
</evidence>
<evidence type="ECO:0000256" key="1">
    <source>
        <dbReference type="ARBA" id="ARBA00023125"/>
    </source>
</evidence>
<gene>
    <name evidence="4" type="ordered locus">Shel_27610</name>
</gene>
<dbReference type="eggNOG" id="COG1309">
    <property type="taxonomic scope" value="Bacteria"/>
</dbReference>
<evidence type="ECO:0000313" key="5">
    <source>
        <dbReference type="Proteomes" id="UP000002026"/>
    </source>
</evidence>